<keyword evidence="1" id="KW-0472">Membrane</keyword>
<feature type="transmembrane region" description="Helical" evidence="1">
    <location>
        <begin position="498"/>
        <end position="520"/>
    </location>
</feature>
<feature type="transmembrane region" description="Helical" evidence="1">
    <location>
        <begin position="36"/>
        <end position="55"/>
    </location>
</feature>
<feature type="transmembrane region" description="Helical" evidence="1">
    <location>
        <begin position="301"/>
        <end position="326"/>
    </location>
</feature>
<evidence type="ECO:0000256" key="1">
    <source>
        <dbReference type="SAM" id="Phobius"/>
    </source>
</evidence>
<organism evidence="2 3">
    <name type="scientific">Populus euphratica</name>
    <name type="common">Euphrates poplar</name>
    <dbReference type="NCBI Taxonomy" id="75702"/>
    <lineage>
        <taxon>Eukaryota</taxon>
        <taxon>Viridiplantae</taxon>
        <taxon>Streptophyta</taxon>
        <taxon>Embryophyta</taxon>
        <taxon>Tracheophyta</taxon>
        <taxon>Spermatophyta</taxon>
        <taxon>Magnoliopsida</taxon>
        <taxon>eudicotyledons</taxon>
        <taxon>Gunneridae</taxon>
        <taxon>Pentapetalae</taxon>
        <taxon>rosids</taxon>
        <taxon>fabids</taxon>
        <taxon>Malpighiales</taxon>
        <taxon>Salicaceae</taxon>
        <taxon>Saliceae</taxon>
        <taxon>Populus</taxon>
    </lineage>
</organism>
<feature type="transmembrane region" description="Helical" evidence="1">
    <location>
        <begin position="114"/>
        <end position="139"/>
    </location>
</feature>
<sequence>MAASILVKAILHEHLFTNSYLFDRLKMGSTDATQSVVSLIFLVILGSNLIAGQTFSSNSSKPDTYVRDVNNVSQPMIRSDDTVRLDPLENFKKYKGGYDIKNKHYWSSTIFTGIYGYVVGVIWLLGGIAYGGFLLATAFCCKTRRYGQLKKRLPCHKQRYLWPILLAIFFTVLAITASGLVLGGNAKFNSRAKNVADIIIDTANDAWKTMHNTTGVMKDMKENLGASKQGAAARASTFLTTTSAKLDAEAADIQRRARKNRHLIDKGLKIVYIVTTVTISLNVAALIALSACGTLRLQRPLYIRLIVVCWILTVLCWLFFGLHFFLENFSTDSCAALRNFQQNPYNNSLSSILPCDQLLSAKAVLFDVSRGIYKLVNQVNANLSTMQGVPYTVCNPFSAPPEYQYQPDKCPANTIRIGEIPQVLKVFTCSSFDNGTCANGQFISPNYYRTVGAYSTSIQSLLTVYPEMENLVQCKAVKDAFSEILLYHCKPLKRYVRMVWASMVFLSLVMVFLVLIWTMLAQHEQEHHSLDGSVKPRLPSVAKELETGTKDSSEHTVSV</sequence>
<protein>
    <submittedName>
        <fullName evidence="3">Uncharacterized protein LOC105113078 isoform X1</fullName>
    </submittedName>
</protein>
<proteinExistence type="predicted"/>
<dbReference type="GeneID" id="105113078"/>
<dbReference type="GO" id="GO:0016020">
    <property type="term" value="C:membrane"/>
    <property type="evidence" value="ECO:0007669"/>
    <property type="project" value="TreeGrafter"/>
</dbReference>
<evidence type="ECO:0000313" key="2">
    <source>
        <dbReference type="Proteomes" id="UP000694918"/>
    </source>
</evidence>
<dbReference type="PANTHER" id="PTHR31414">
    <property type="entry name" value="TRANSMEMBRANE PROTEIN DDB_G0292058"/>
    <property type="match status" value="1"/>
</dbReference>
<gene>
    <name evidence="3" type="primary">LOC105113078</name>
</gene>
<keyword evidence="1" id="KW-1133">Transmembrane helix</keyword>
<dbReference type="InterPro" id="IPR040283">
    <property type="entry name" value="DDB_G0292058-like"/>
</dbReference>
<dbReference type="PANTHER" id="PTHR31414:SF18">
    <property type="entry name" value="TRANSMEMBRANE PROTEIN-RELATED"/>
    <property type="match status" value="1"/>
</dbReference>
<feature type="transmembrane region" description="Helical" evidence="1">
    <location>
        <begin position="160"/>
        <end position="182"/>
    </location>
</feature>
<accession>A0AAJ6TAT5</accession>
<feature type="transmembrane region" description="Helical" evidence="1">
    <location>
        <begin position="270"/>
        <end position="289"/>
    </location>
</feature>
<dbReference type="KEGG" id="peu:105113078"/>
<dbReference type="AlphaFoldDB" id="A0AAJ6TAT5"/>
<reference evidence="3" key="1">
    <citation type="submission" date="2025-08" db="UniProtKB">
        <authorList>
            <consortium name="RefSeq"/>
        </authorList>
    </citation>
    <scope>IDENTIFICATION</scope>
</reference>
<keyword evidence="2" id="KW-1185">Reference proteome</keyword>
<evidence type="ECO:0000313" key="3">
    <source>
        <dbReference type="RefSeq" id="XP_011007389.1"/>
    </source>
</evidence>
<name>A0AAJ6TAT5_POPEU</name>
<dbReference type="RefSeq" id="XP_011007389.1">
    <property type="nucleotide sequence ID" value="XM_011009087.1"/>
</dbReference>
<dbReference type="Proteomes" id="UP000694918">
    <property type="component" value="Unplaced"/>
</dbReference>
<keyword evidence="1" id="KW-0812">Transmembrane</keyword>